<name>A0A7J7T1T1_PIPKU</name>
<dbReference type="EMBL" id="JACAGB010000034">
    <property type="protein sequence ID" value="KAF6294327.1"/>
    <property type="molecule type" value="Genomic_DNA"/>
</dbReference>
<evidence type="ECO:0000256" key="1">
    <source>
        <dbReference type="SAM" id="MobiDB-lite"/>
    </source>
</evidence>
<feature type="region of interest" description="Disordered" evidence="1">
    <location>
        <begin position="1"/>
        <end position="22"/>
    </location>
</feature>
<accession>A0A7J7T1T1</accession>
<feature type="region of interest" description="Disordered" evidence="1">
    <location>
        <begin position="141"/>
        <end position="165"/>
    </location>
</feature>
<evidence type="ECO:0000313" key="2">
    <source>
        <dbReference type="EMBL" id="KAF6294327.1"/>
    </source>
</evidence>
<proteinExistence type="predicted"/>
<gene>
    <name evidence="2" type="ORF">mPipKuh1_009737</name>
</gene>
<sequence>MLLPTPAWTSGQVAWTGPQPEPRQASVTAPGCCPPARPAGGLSVCGVPLQASASCVQPLRPLSPPSPNTCIYSKCPHRVFPDLQWAQAGAAAAIAGVCVPGSELDPCLTCLCDRQALPSRAAPDQPLGHWHQRHSRHQTALQSPRVGCPQAPQRVVTDPGARAVG</sequence>
<protein>
    <submittedName>
        <fullName evidence="2">Uncharacterized protein</fullName>
    </submittedName>
</protein>
<comment type="caution">
    <text evidence="2">The sequence shown here is derived from an EMBL/GenBank/DDBJ whole genome shotgun (WGS) entry which is preliminary data.</text>
</comment>
<evidence type="ECO:0000313" key="3">
    <source>
        <dbReference type="Proteomes" id="UP000558488"/>
    </source>
</evidence>
<keyword evidence="3" id="KW-1185">Reference proteome</keyword>
<organism evidence="2 3">
    <name type="scientific">Pipistrellus kuhlii</name>
    <name type="common">Kuhl's pipistrelle</name>
    <dbReference type="NCBI Taxonomy" id="59472"/>
    <lineage>
        <taxon>Eukaryota</taxon>
        <taxon>Metazoa</taxon>
        <taxon>Chordata</taxon>
        <taxon>Craniata</taxon>
        <taxon>Vertebrata</taxon>
        <taxon>Euteleostomi</taxon>
        <taxon>Mammalia</taxon>
        <taxon>Eutheria</taxon>
        <taxon>Laurasiatheria</taxon>
        <taxon>Chiroptera</taxon>
        <taxon>Yangochiroptera</taxon>
        <taxon>Vespertilionidae</taxon>
        <taxon>Pipistrellus</taxon>
    </lineage>
</organism>
<dbReference type="Proteomes" id="UP000558488">
    <property type="component" value="Unassembled WGS sequence"/>
</dbReference>
<reference evidence="2 3" key="1">
    <citation type="journal article" date="2020" name="Nature">
        <title>Six reference-quality genomes reveal evolution of bat adaptations.</title>
        <authorList>
            <person name="Jebb D."/>
            <person name="Huang Z."/>
            <person name="Pippel M."/>
            <person name="Hughes G.M."/>
            <person name="Lavrichenko K."/>
            <person name="Devanna P."/>
            <person name="Winkler S."/>
            <person name="Jermiin L.S."/>
            <person name="Skirmuntt E.C."/>
            <person name="Katzourakis A."/>
            <person name="Burkitt-Gray L."/>
            <person name="Ray D.A."/>
            <person name="Sullivan K.A.M."/>
            <person name="Roscito J.G."/>
            <person name="Kirilenko B.M."/>
            <person name="Davalos L.M."/>
            <person name="Corthals A.P."/>
            <person name="Power M.L."/>
            <person name="Jones G."/>
            <person name="Ransome R.D."/>
            <person name="Dechmann D.K.N."/>
            <person name="Locatelli A.G."/>
            <person name="Puechmaille S.J."/>
            <person name="Fedrigo O."/>
            <person name="Jarvis E.D."/>
            <person name="Hiller M."/>
            <person name="Vernes S.C."/>
            <person name="Myers E.W."/>
            <person name="Teeling E.C."/>
        </authorList>
    </citation>
    <scope>NUCLEOTIDE SEQUENCE [LARGE SCALE GENOMIC DNA]</scope>
    <source>
        <strain evidence="2">MPipKuh1</strain>
        <tissue evidence="2">Flight muscle</tissue>
    </source>
</reference>
<dbReference type="AlphaFoldDB" id="A0A7J7T1T1"/>